<dbReference type="Gene3D" id="3.30.460.10">
    <property type="entry name" value="Beta Polymerase, domain 2"/>
    <property type="match status" value="1"/>
</dbReference>
<name>A0A2U8DV98_9CLOT</name>
<protein>
    <recommendedName>
        <fullName evidence="1">Polymerase nucleotidyl transferase domain-containing protein</fullName>
    </recommendedName>
</protein>
<dbReference type="InterPro" id="IPR002934">
    <property type="entry name" value="Polymerase_NTP_transf_dom"/>
</dbReference>
<dbReference type="KEGG" id="cdrk:B9W14_20195"/>
<dbReference type="AlphaFoldDB" id="A0A2U8DV98"/>
<evidence type="ECO:0000259" key="1">
    <source>
        <dbReference type="Pfam" id="PF01909"/>
    </source>
</evidence>
<sequence length="122" mass="13875">MKAKKENLAKEQILDILKDIKKNSILSNIKIGLAGSFARGTNMKSSDIDIVLSYDLDRDDADLLILVEEYINKKCGYKVDVLHLERLAIEDEELDNHAKSLDLPINDESAYKSILKDVIWIE</sequence>
<dbReference type="InterPro" id="IPR043519">
    <property type="entry name" value="NT_sf"/>
</dbReference>
<dbReference type="Pfam" id="PF01909">
    <property type="entry name" value="NTP_transf_2"/>
    <property type="match status" value="1"/>
</dbReference>
<dbReference type="OrthoDB" id="90159at2"/>
<gene>
    <name evidence="2" type="ORF">B9W14_20195</name>
</gene>
<dbReference type="EMBL" id="CP020953">
    <property type="protein sequence ID" value="AWI06716.1"/>
    <property type="molecule type" value="Genomic_DNA"/>
</dbReference>
<dbReference type="Proteomes" id="UP000244910">
    <property type="component" value="Chromosome"/>
</dbReference>
<feature type="domain" description="Polymerase nucleotidyl transferase" evidence="1">
    <location>
        <begin position="12"/>
        <end position="91"/>
    </location>
</feature>
<evidence type="ECO:0000313" key="3">
    <source>
        <dbReference type="Proteomes" id="UP000244910"/>
    </source>
</evidence>
<accession>A0A2U8DV98</accession>
<keyword evidence="3" id="KW-1185">Reference proteome</keyword>
<proteinExistence type="predicted"/>
<dbReference type="SUPFAM" id="SSF81301">
    <property type="entry name" value="Nucleotidyltransferase"/>
    <property type="match status" value="1"/>
</dbReference>
<dbReference type="RefSeq" id="WP_032077349.1">
    <property type="nucleotide sequence ID" value="NZ_CP020953.1"/>
</dbReference>
<evidence type="ECO:0000313" key="2">
    <source>
        <dbReference type="EMBL" id="AWI06716.1"/>
    </source>
</evidence>
<organism evidence="2 3">
    <name type="scientific">Clostridium drakei</name>
    <dbReference type="NCBI Taxonomy" id="332101"/>
    <lineage>
        <taxon>Bacteria</taxon>
        <taxon>Bacillati</taxon>
        <taxon>Bacillota</taxon>
        <taxon>Clostridia</taxon>
        <taxon>Eubacteriales</taxon>
        <taxon>Clostridiaceae</taxon>
        <taxon>Clostridium</taxon>
    </lineage>
</organism>
<reference evidence="3" key="1">
    <citation type="submission" date="2017-04" db="EMBL/GenBank/DDBJ databases">
        <authorList>
            <person name="Song Y."/>
            <person name="Cho B.-K."/>
        </authorList>
    </citation>
    <scope>NUCLEOTIDE SEQUENCE [LARGE SCALE GENOMIC DNA]</scope>
    <source>
        <strain evidence="3">SL1</strain>
    </source>
</reference>
<dbReference type="GO" id="GO:0016779">
    <property type="term" value="F:nucleotidyltransferase activity"/>
    <property type="evidence" value="ECO:0007669"/>
    <property type="project" value="InterPro"/>
</dbReference>